<feature type="non-terminal residue" evidence="1">
    <location>
        <position position="1"/>
    </location>
</feature>
<organism evidence="1 2">
    <name type="scientific">Dibothriocephalus latus</name>
    <name type="common">Fish tapeworm</name>
    <name type="synonym">Diphyllobothrium latum</name>
    <dbReference type="NCBI Taxonomy" id="60516"/>
    <lineage>
        <taxon>Eukaryota</taxon>
        <taxon>Metazoa</taxon>
        <taxon>Spiralia</taxon>
        <taxon>Lophotrochozoa</taxon>
        <taxon>Platyhelminthes</taxon>
        <taxon>Cestoda</taxon>
        <taxon>Eucestoda</taxon>
        <taxon>Diphyllobothriidea</taxon>
        <taxon>Diphyllobothriidae</taxon>
        <taxon>Dibothriocephalus</taxon>
    </lineage>
</organism>
<accession>A0A3P7S2D7</accession>
<gene>
    <name evidence="1" type="ORF">DILT_LOCUS19750</name>
</gene>
<proteinExistence type="predicted"/>
<keyword evidence="2" id="KW-1185">Reference proteome</keyword>
<dbReference type="EMBL" id="UYRU01120353">
    <property type="protein sequence ID" value="VDN48812.1"/>
    <property type="molecule type" value="Genomic_DNA"/>
</dbReference>
<dbReference type="AlphaFoldDB" id="A0A3P7S2D7"/>
<reference evidence="1 2" key="1">
    <citation type="submission" date="2018-11" db="EMBL/GenBank/DDBJ databases">
        <authorList>
            <consortium name="Pathogen Informatics"/>
        </authorList>
    </citation>
    <scope>NUCLEOTIDE SEQUENCE [LARGE SCALE GENOMIC DNA]</scope>
</reference>
<protein>
    <submittedName>
        <fullName evidence="1">Uncharacterized protein</fullName>
    </submittedName>
</protein>
<name>A0A3P7S2D7_DIBLA</name>
<evidence type="ECO:0000313" key="1">
    <source>
        <dbReference type="EMBL" id="VDN48812.1"/>
    </source>
</evidence>
<sequence length="69" mass="6935">KHNTIEVFSAAATATAANSAATTTAVTADSADAAAATAATAEDLTSWRWSLKNPVQMLDSVVGAASLRL</sequence>
<evidence type="ECO:0000313" key="2">
    <source>
        <dbReference type="Proteomes" id="UP000281553"/>
    </source>
</evidence>
<dbReference type="Proteomes" id="UP000281553">
    <property type="component" value="Unassembled WGS sequence"/>
</dbReference>